<keyword evidence="2" id="KW-1185">Reference proteome</keyword>
<reference evidence="1 2" key="1">
    <citation type="submission" date="2016-11" db="EMBL/GenBank/DDBJ databases">
        <title>Mixed transmission modes and dynamic genome evolution in an obligate animal-bacterial symbiosis.</title>
        <authorList>
            <person name="Russell S.L."/>
            <person name="Corbett-Detig R.B."/>
            <person name="Cavanaugh C.M."/>
        </authorList>
    </citation>
    <scope>NUCLEOTIDE SEQUENCE [LARGE SCALE GENOMIC DNA]</scope>
    <source>
        <strain evidence="1">Sp-SM6</strain>
    </source>
</reference>
<proteinExistence type="predicted"/>
<evidence type="ECO:0000313" key="1">
    <source>
        <dbReference type="EMBL" id="OOZ38442.1"/>
    </source>
</evidence>
<gene>
    <name evidence="1" type="ORF">BOW52_08535</name>
</gene>
<dbReference type="EMBL" id="MPRK01000180">
    <property type="protein sequence ID" value="OOZ38442.1"/>
    <property type="molecule type" value="Genomic_DNA"/>
</dbReference>
<dbReference type="AlphaFoldDB" id="A0A1T2L043"/>
<sequence length="66" mass="7713">MVNELDQQFCSDVLVVDDDSLLRIALMKYADDWFVSKYKTTPSLQRLQAAFDKVCDYHVQLLNLNK</sequence>
<name>A0A1T2L043_9GAMM</name>
<comment type="caution">
    <text evidence="1">The sequence shown here is derived from an EMBL/GenBank/DDBJ whole genome shotgun (WGS) entry which is preliminary data.</text>
</comment>
<dbReference type="Proteomes" id="UP000190198">
    <property type="component" value="Unassembled WGS sequence"/>
</dbReference>
<organism evidence="1 2">
    <name type="scientific">Solemya elarraichensis gill symbiont</name>
    <dbReference type="NCBI Taxonomy" id="1918949"/>
    <lineage>
        <taxon>Bacteria</taxon>
        <taxon>Pseudomonadati</taxon>
        <taxon>Pseudomonadota</taxon>
        <taxon>Gammaproteobacteria</taxon>
        <taxon>sulfur-oxidizing symbionts</taxon>
    </lineage>
</organism>
<accession>A0A1T2L043</accession>
<evidence type="ECO:0000313" key="2">
    <source>
        <dbReference type="Proteomes" id="UP000190198"/>
    </source>
</evidence>
<protein>
    <submittedName>
        <fullName evidence="1">Uncharacterized protein</fullName>
    </submittedName>
</protein>